<dbReference type="EMBL" id="CP003537">
    <property type="protein sequence ID" value="AGH94382.1"/>
    <property type="molecule type" value="Genomic_DNA"/>
</dbReference>
<evidence type="ECO:0000313" key="1">
    <source>
        <dbReference type="EMBL" id="AGH94382.1"/>
    </source>
</evidence>
<dbReference type="eggNOG" id="COG4335">
    <property type="taxonomic scope" value="Bacteria"/>
</dbReference>
<protein>
    <recommendedName>
        <fullName evidence="3">DNA alkylation repair enzyme</fullName>
    </recommendedName>
</protein>
<organism evidence="1 2">
    <name type="scientific">Pseudobdellovibrio exovorus JSS</name>
    <dbReference type="NCBI Taxonomy" id="1184267"/>
    <lineage>
        <taxon>Bacteria</taxon>
        <taxon>Pseudomonadati</taxon>
        <taxon>Bdellovibrionota</taxon>
        <taxon>Bdellovibrionia</taxon>
        <taxon>Bdellovibrionales</taxon>
        <taxon>Pseudobdellovibrionaceae</taxon>
        <taxon>Pseudobdellovibrio</taxon>
    </lineage>
</organism>
<evidence type="ECO:0000313" key="2">
    <source>
        <dbReference type="Proteomes" id="UP000012040"/>
    </source>
</evidence>
<accession>M4V4W7</accession>
<sequence>MLQQSMSSLKNYIDMSFLKSLSSDLSSASKKFNGKGFLNSVQPQLSKLELKERIRLVSTELGRNISAPYPQQIDILKKAAPKHRGLAGLIFPDFVEVYGQEDVTTSLEALKFFTPFSSAEFAIRPFIEKDPVRLMKVLQKWSRDSDEHIRRLSSEGSRPRLPWSFKLREFVKDPTPTLAILEQLKADESLYVRKSVANHLNDISKDHPDLALSLAKKWIGQSAHTDWILKHALRTLLKRGDQRALKLFGVAAAKNVQVAQLSVVKKKNAIGSSFEFSFIILNKTPQTLRLEYAIHYLKKNGSYSKKVFKISEKSVAKGDHKISRRHSLRQMTTRQHNAGLHKVEVIINGQTMMTTDFLVTR</sequence>
<dbReference type="Pfam" id="PF08713">
    <property type="entry name" value="DNA_alkylation"/>
    <property type="match status" value="1"/>
</dbReference>
<dbReference type="Proteomes" id="UP000012040">
    <property type="component" value="Chromosome"/>
</dbReference>
<dbReference type="PATRIC" id="fig|1184267.3.peg.165"/>
<dbReference type="HOGENOM" id="CLU_064289_0_0_7"/>
<name>M4V4W7_9BACT</name>
<dbReference type="KEGG" id="bex:A11Q_162"/>
<reference evidence="1 2" key="1">
    <citation type="journal article" date="2013" name="ISME J.">
        <title>By their genes ye shall know them: genomic signatures of predatory bacteria.</title>
        <authorList>
            <person name="Pasternak Z."/>
            <person name="Pietrokovski S."/>
            <person name="Rotem O."/>
            <person name="Gophna U."/>
            <person name="Lurie-Weinberger M.N."/>
            <person name="Jurkevitch E."/>
        </authorList>
    </citation>
    <scope>NUCLEOTIDE SEQUENCE [LARGE SCALE GENOMIC DNA]</scope>
    <source>
        <strain evidence="1 2">JSS</strain>
    </source>
</reference>
<evidence type="ECO:0008006" key="3">
    <source>
        <dbReference type="Google" id="ProtNLM"/>
    </source>
</evidence>
<gene>
    <name evidence="1" type="ORF">A11Q_162</name>
</gene>
<dbReference type="Gene3D" id="1.25.40.290">
    <property type="entry name" value="ARM repeat domains"/>
    <property type="match status" value="1"/>
</dbReference>
<dbReference type="STRING" id="1184267.A11Q_162"/>
<dbReference type="InterPro" id="IPR016024">
    <property type="entry name" value="ARM-type_fold"/>
</dbReference>
<dbReference type="SUPFAM" id="SSF48371">
    <property type="entry name" value="ARM repeat"/>
    <property type="match status" value="1"/>
</dbReference>
<keyword evidence="2" id="KW-1185">Reference proteome</keyword>
<proteinExistence type="predicted"/>
<dbReference type="AlphaFoldDB" id="M4V4W7"/>
<dbReference type="InterPro" id="IPR014825">
    <property type="entry name" value="DNA_alkylation"/>
</dbReference>